<keyword evidence="6 8" id="KW-0460">Magnesium</keyword>
<dbReference type="HAMAP" id="MF_00027">
    <property type="entry name" value="CobB_CbiA"/>
    <property type="match status" value="1"/>
</dbReference>
<dbReference type="CDD" id="cd05388">
    <property type="entry name" value="CobB_N"/>
    <property type="match status" value="1"/>
</dbReference>
<keyword evidence="3 8" id="KW-0436">Ligase</keyword>
<comment type="pathway">
    <text evidence="8">Cofactor biosynthesis; adenosylcobalamin biosynthesis; cob(II)yrinate a,c-diamide from sirohydrochlorin (anaerobic route): step 10/10.</text>
</comment>
<dbReference type="EC" id="6.3.5.11" evidence="8"/>
<dbReference type="Gene3D" id="3.40.50.880">
    <property type="match status" value="1"/>
</dbReference>
<keyword evidence="5 8" id="KW-0067">ATP-binding</keyword>
<keyword evidence="7 8" id="KW-0315">Glutamine amidotransferase</keyword>
<evidence type="ECO:0000256" key="7">
    <source>
        <dbReference type="ARBA" id="ARBA00022962"/>
    </source>
</evidence>
<evidence type="ECO:0000313" key="11">
    <source>
        <dbReference type="EMBL" id="PVZ12763.1"/>
    </source>
</evidence>
<dbReference type="Proteomes" id="UP000245462">
    <property type="component" value="Unassembled WGS sequence"/>
</dbReference>
<evidence type="ECO:0000256" key="4">
    <source>
        <dbReference type="ARBA" id="ARBA00022741"/>
    </source>
</evidence>
<proteinExistence type="inferred from homology"/>
<evidence type="ECO:0000259" key="10">
    <source>
        <dbReference type="Pfam" id="PF07685"/>
    </source>
</evidence>
<keyword evidence="2 8" id="KW-0169">Cobalamin biosynthesis</keyword>
<dbReference type="AlphaFoldDB" id="A0A2U1FKK9"/>
<dbReference type="SUPFAM" id="SSF52317">
    <property type="entry name" value="Class I glutamine amidotransferase-like"/>
    <property type="match status" value="1"/>
</dbReference>
<comment type="cofactor">
    <cofactor evidence="1 8">
        <name>Mg(2+)</name>
        <dbReference type="ChEBI" id="CHEBI:18420"/>
    </cofactor>
</comment>
<sequence>MAHSHFLISATSSDGGKTTFTLGLLRLLKRRGMRVQPFKCGPDYIDPKYHALACGEVSVNLDGYMMSPEHIRDLYERYSHGADVSITEGVMGFFDGYDRMAGSSAALSELMGLPVLLLVNAGSTAYSVAPILYGFKHFRPAVAPVGVVFNRVASPSHYEYLRAAAEDAGIVSLGYLPKMENVSVPSRHLGLSTENMAQYRELPDRVADAIEQYVQVDKLLELTERVSTPRLNVKTDEPSSSSTIIAVAEDEAFNFTYRENLRRLSEWGQIVRYSPIRDKHLPEGCDFLYLPGGYPEFFLHELSANESMRRSVRDYIESGGRTLAECGGMMYLCSEINGMDGLSYPMCGVLEERCTMEGMRLHLGYRRLLYGGRELRGHEFHYSTTEGTTPSAGEQYDVRGRRVDTPLYRYKNLLAGYTHLYWGEEDLRSWFD</sequence>
<dbReference type="Pfam" id="PF07685">
    <property type="entry name" value="GATase_3"/>
    <property type="match status" value="1"/>
</dbReference>
<dbReference type="Pfam" id="PF01656">
    <property type="entry name" value="CbiA"/>
    <property type="match status" value="1"/>
</dbReference>
<comment type="function">
    <text evidence="8">Catalyzes the ATP-dependent amidation of the two carboxylate groups at positions a and c of cobyrinate, using either L-glutamine or ammonia as the nitrogen source.</text>
</comment>
<dbReference type="NCBIfam" id="TIGR00379">
    <property type="entry name" value="cobB"/>
    <property type="match status" value="1"/>
</dbReference>
<keyword evidence="12" id="KW-1185">Reference proteome</keyword>
<dbReference type="CDD" id="cd03130">
    <property type="entry name" value="GATase1_CobB"/>
    <property type="match status" value="1"/>
</dbReference>
<dbReference type="OrthoDB" id="9764035at2"/>
<feature type="site" description="Increases nucleophilicity of active site Cys" evidence="8">
    <location>
        <position position="419"/>
    </location>
</feature>
<dbReference type="PANTHER" id="PTHR43873:SF1">
    <property type="entry name" value="COBYRINATE A,C-DIAMIDE SYNTHASE"/>
    <property type="match status" value="1"/>
</dbReference>
<comment type="caution">
    <text evidence="11">The sequence shown here is derived from an EMBL/GenBank/DDBJ whole genome shotgun (WGS) entry which is preliminary data.</text>
</comment>
<dbReference type="PANTHER" id="PTHR43873">
    <property type="entry name" value="COBYRINATE A,C-DIAMIDE SYNTHASE"/>
    <property type="match status" value="1"/>
</dbReference>
<dbReference type="GeneID" id="94550295"/>
<keyword evidence="4 8" id="KW-0547">Nucleotide-binding</keyword>
<comment type="miscellaneous">
    <text evidence="8">The a and c carboxylates of cobyrinate are activated for nucleophilic attack via formation of a phosphorylated intermediate by ATP. CbiA catalyzes first the amidation of the c-carboxylate, and then that of the a-carboxylate.</text>
</comment>
<feature type="domain" description="CobB/CobQ-like glutamine amidotransferase" evidence="10">
    <location>
        <begin position="245"/>
        <end position="425"/>
    </location>
</feature>
<evidence type="ECO:0000313" key="12">
    <source>
        <dbReference type="Proteomes" id="UP000245462"/>
    </source>
</evidence>
<gene>
    <name evidence="8" type="primary">cbiA</name>
    <name evidence="11" type="ORF">C7382_10470</name>
</gene>
<dbReference type="NCBIfam" id="NF002204">
    <property type="entry name" value="PRK01077.1"/>
    <property type="match status" value="1"/>
</dbReference>
<dbReference type="UniPathway" id="UPA00148">
    <property type="reaction ID" value="UER00231"/>
</dbReference>
<dbReference type="InterPro" id="IPR027417">
    <property type="entry name" value="P-loop_NTPase"/>
</dbReference>
<evidence type="ECO:0000256" key="6">
    <source>
        <dbReference type="ARBA" id="ARBA00022842"/>
    </source>
</evidence>
<feature type="active site" description="Nucleophile" evidence="8">
    <location>
        <position position="326"/>
    </location>
</feature>
<comment type="domain">
    <text evidence="8">Comprises of two domains. The C-terminal domain contains the binding site for glutamine and catalyzes the hydrolysis of this substrate to glutamate and ammonia. The N-terminal domain is anticipated to bind ATP and cobyrinate and catalyzes the ultimate synthesis of the diamide product. The ammonia produced via the glutaminase domain is probably translocated to the adjacent domain via a molecular tunnel, where it reacts with an activated intermediate.</text>
</comment>
<dbReference type="PROSITE" id="PS51274">
    <property type="entry name" value="GATASE_COBBQ"/>
    <property type="match status" value="1"/>
</dbReference>
<dbReference type="RefSeq" id="WP_116678845.1">
    <property type="nucleotide sequence ID" value="NZ_JBGYVJ010000197.1"/>
</dbReference>
<feature type="domain" description="CobQ/CobB/MinD/ParA nucleotide binding" evidence="9">
    <location>
        <begin position="7"/>
        <end position="188"/>
    </location>
</feature>
<comment type="similarity">
    <text evidence="8">Belongs to the CobB/CbiA family.</text>
</comment>
<evidence type="ECO:0000256" key="2">
    <source>
        <dbReference type="ARBA" id="ARBA00022573"/>
    </source>
</evidence>
<organism evidence="11 12">
    <name type="scientific">Porphyromonas loveana</name>
    <dbReference type="NCBI Taxonomy" id="1884669"/>
    <lineage>
        <taxon>Bacteria</taxon>
        <taxon>Pseudomonadati</taxon>
        <taxon>Bacteroidota</taxon>
        <taxon>Bacteroidia</taxon>
        <taxon>Bacteroidales</taxon>
        <taxon>Porphyromonadaceae</taxon>
        <taxon>Porphyromonas</taxon>
    </lineage>
</organism>
<dbReference type="EMBL" id="QEKY01000004">
    <property type="protein sequence ID" value="PVZ12763.1"/>
    <property type="molecule type" value="Genomic_DNA"/>
</dbReference>
<dbReference type="InterPro" id="IPR029062">
    <property type="entry name" value="Class_I_gatase-like"/>
</dbReference>
<evidence type="ECO:0000256" key="8">
    <source>
        <dbReference type="HAMAP-Rule" id="MF_00027"/>
    </source>
</evidence>
<comment type="catalytic activity">
    <reaction evidence="8">
        <text>cob(II)yrinate + 2 L-glutamine + 2 ATP + 2 H2O = cob(II)yrinate a,c diamide + 2 L-glutamate + 2 ADP + 2 phosphate + 2 H(+)</text>
        <dbReference type="Rhea" id="RHEA:26289"/>
        <dbReference type="ChEBI" id="CHEBI:15377"/>
        <dbReference type="ChEBI" id="CHEBI:15378"/>
        <dbReference type="ChEBI" id="CHEBI:29985"/>
        <dbReference type="ChEBI" id="CHEBI:30616"/>
        <dbReference type="ChEBI" id="CHEBI:43474"/>
        <dbReference type="ChEBI" id="CHEBI:58359"/>
        <dbReference type="ChEBI" id="CHEBI:58537"/>
        <dbReference type="ChEBI" id="CHEBI:58894"/>
        <dbReference type="ChEBI" id="CHEBI:456216"/>
        <dbReference type="EC" id="6.3.5.11"/>
    </reaction>
</comment>
<reference evidence="11 12" key="1">
    <citation type="submission" date="2018-04" db="EMBL/GenBank/DDBJ databases">
        <title>Genomic Encyclopedia of Type Strains, Phase IV (KMG-IV): sequencing the most valuable type-strain genomes for metagenomic binning, comparative biology and taxonomic classification.</title>
        <authorList>
            <person name="Goeker M."/>
        </authorList>
    </citation>
    <scope>NUCLEOTIDE SEQUENCE [LARGE SCALE GENOMIC DNA]</scope>
    <source>
        <strain evidence="11 12">DSM 28520</strain>
    </source>
</reference>
<name>A0A2U1FKK9_9PORP</name>
<evidence type="ECO:0000259" key="9">
    <source>
        <dbReference type="Pfam" id="PF01656"/>
    </source>
</evidence>
<dbReference type="InterPro" id="IPR004484">
    <property type="entry name" value="CbiA/CobB_synth"/>
</dbReference>
<evidence type="ECO:0000256" key="5">
    <source>
        <dbReference type="ARBA" id="ARBA00022840"/>
    </source>
</evidence>
<dbReference type="InterPro" id="IPR011698">
    <property type="entry name" value="GATase_3"/>
</dbReference>
<accession>A0A2U1FKK9</accession>
<dbReference type="InterPro" id="IPR002586">
    <property type="entry name" value="CobQ/CobB/MinD/ParA_Nub-bd_dom"/>
</dbReference>
<dbReference type="Gene3D" id="3.40.50.300">
    <property type="entry name" value="P-loop containing nucleotide triphosphate hydrolases"/>
    <property type="match status" value="2"/>
</dbReference>
<protein>
    <recommendedName>
        <fullName evidence="8">Cobyrinate a,c-diamide synthase</fullName>
        <ecNumber evidence="8">6.3.5.11</ecNumber>
    </recommendedName>
    <alternativeName>
        <fullName evidence="8">Cobyrinic acid a,c-diamide synthetase</fullName>
    </alternativeName>
</protein>
<evidence type="ECO:0000256" key="3">
    <source>
        <dbReference type="ARBA" id="ARBA00022598"/>
    </source>
</evidence>
<dbReference type="GO" id="GO:0005524">
    <property type="term" value="F:ATP binding"/>
    <property type="evidence" value="ECO:0007669"/>
    <property type="project" value="UniProtKB-UniRule"/>
</dbReference>
<dbReference type="GO" id="GO:0042242">
    <property type="term" value="F:cobyrinic acid a,c-diamide synthase activity"/>
    <property type="evidence" value="ECO:0007669"/>
    <property type="project" value="UniProtKB-UniRule"/>
</dbReference>
<evidence type="ECO:0000256" key="1">
    <source>
        <dbReference type="ARBA" id="ARBA00001946"/>
    </source>
</evidence>
<dbReference type="SUPFAM" id="SSF52540">
    <property type="entry name" value="P-loop containing nucleoside triphosphate hydrolases"/>
    <property type="match status" value="1"/>
</dbReference>
<dbReference type="GO" id="GO:0009236">
    <property type="term" value="P:cobalamin biosynthetic process"/>
    <property type="evidence" value="ECO:0007669"/>
    <property type="project" value="UniProtKB-UniRule"/>
</dbReference>